<feature type="domain" description="Serine aminopeptidase S33" evidence="2">
    <location>
        <begin position="27"/>
        <end position="141"/>
    </location>
</feature>
<dbReference type="Proteomes" id="UP000503336">
    <property type="component" value="Chromosome"/>
</dbReference>
<dbReference type="PANTHER" id="PTHR22946:SF9">
    <property type="entry name" value="POLYKETIDE TRANSFERASE AF380"/>
    <property type="match status" value="1"/>
</dbReference>
<keyword evidence="1 3" id="KW-0378">Hydrolase</keyword>
<dbReference type="Pfam" id="PF12146">
    <property type="entry name" value="Hydrolase_4"/>
    <property type="match status" value="1"/>
</dbReference>
<dbReference type="AlphaFoldDB" id="A0A7M3T5I9"/>
<proteinExistence type="predicted"/>
<organism evidence="3 4">
    <name type="scientific">Pikeienuella piscinae</name>
    <dbReference type="NCBI Taxonomy" id="2748098"/>
    <lineage>
        <taxon>Bacteria</taxon>
        <taxon>Pseudomonadati</taxon>
        <taxon>Pseudomonadota</taxon>
        <taxon>Alphaproteobacteria</taxon>
        <taxon>Rhodobacterales</taxon>
        <taxon>Paracoccaceae</taxon>
        <taxon>Pikeienuella</taxon>
    </lineage>
</organism>
<dbReference type="SUPFAM" id="SSF53474">
    <property type="entry name" value="alpha/beta-Hydrolases"/>
    <property type="match status" value="1"/>
</dbReference>
<reference evidence="3 4" key="1">
    <citation type="submission" date="2020-02" db="EMBL/GenBank/DDBJ databases">
        <title>complete genome sequence of Rhodobacteraceae bacterium.</title>
        <authorList>
            <person name="Park J."/>
            <person name="Kim Y.-S."/>
            <person name="Kim K.-H."/>
        </authorList>
    </citation>
    <scope>NUCLEOTIDE SEQUENCE [LARGE SCALE GENOMIC DNA]</scope>
    <source>
        <strain evidence="3 4">RR4-56</strain>
    </source>
</reference>
<accession>A0A7M3T5I9</accession>
<dbReference type="RefSeq" id="WP_165101871.1">
    <property type="nucleotide sequence ID" value="NZ_CP049056.1"/>
</dbReference>
<dbReference type="InterPro" id="IPR029058">
    <property type="entry name" value="AB_hydrolase_fold"/>
</dbReference>
<sequence>MATEPLVASSPDRGAGALRRRLRGPASARRIAVLLHGRDGSADSDHMRLLADAYIGRGWSVLAPDLAHSRATPGSGDPERFSMTGHVRDARAAIGWVQARGPERLALAGHSIGAYAAAELAEEAQVDHLIAVSPVLSGAALLAARRAMGPDAVAALAREAPEMRREMEALDAAPALARCLAPVAVMTGARDALTPPCDALAWFRAARVPRFFSVLPGESHCPTGPVYRRAIEAALDALEA</sequence>
<name>A0A7M3T5I9_9RHOB</name>
<dbReference type="EMBL" id="CP049056">
    <property type="protein sequence ID" value="QIE57270.1"/>
    <property type="molecule type" value="Genomic_DNA"/>
</dbReference>
<dbReference type="InterPro" id="IPR022742">
    <property type="entry name" value="Hydrolase_4"/>
</dbReference>
<dbReference type="PANTHER" id="PTHR22946">
    <property type="entry name" value="DIENELACTONE HYDROLASE DOMAIN-CONTAINING PROTEIN-RELATED"/>
    <property type="match status" value="1"/>
</dbReference>
<dbReference type="InterPro" id="IPR050261">
    <property type="entry name" value="FrsA_esterase"/>
</dbReference>
<evidence type="ECO:0000313" key="3">
    <source>
        <dbReference type="EMBL" id="QIE57270.1"/>
    </source>
</evidence>
<evidence type="ECO:0000256" key="1">
    <source>
        <dbReference type="ARBA" id="ARBA00022801"/>
    </source>
</evidence>
<keyword evidence="4" id="KW-1185">Reference proteome</keyword>
<protein>
    <submittedName>
        <fullName evidence="3">Alpha/beta fold hydrolase</fullName>
    </submittedName>
</protein>
<evidence type="ECO:0000313" key="4">
    <source>
        <dbReference type="Proteomes" id="UP000503336"/>
    </source>
</evidence>
<evidence type="ECO:0000259" key="2">
    <source>
        <dbReference type="Pfam" id="PF12146"/>
    </source>
</evidence>
<dbReference type="Gene3D" id="3.40.50.1820">
    <property type="entry name" value="alpha/beta hydrolase"/>
    <property type="match status" value="1"/>
</dbReference>
<dbReference type="KEGG" id="hdh:G5B40_18580"/>
<dbReference type="GO" id="GO:0052689">
    <property type="term" value="F:carboxylic ester hydrolase activity"/>
    <property type="evidence" value="ECO:0007669"/>
    <property type="project" value="UniProtKB-ARBA"/>
</dbReference>
<gene>
    <name evidence="3" type="ORF">G5B40_18580</name>
</gene>